<evidence type="ECO:0000256" key="9">
    <source>
        <dbReference type="ARBA" id="ARBA00048531"/>
    </source>
</evidence>
<comment type="caution">
    <text evidence="11">The sequence shown here is derived from an EMBL/GenBank/DDBJ whole genome shotgun (WGS) entry which is preliminary data.</text>
</comment>
<dbReference type="OrthoDB" id="9813612at2"/>
<dbReference type="InterPro" id="IPR005860">
    <property type="entry name" value="CobD"/>
</dbReference>
<dbReference type="AlphaFoldDB" id="A0A364K5N0"/>
<keyword evidence="6" id="KW-0663">Pyridoxal phosphate</keyword>
<evidence type="ECO:0000256" key="7">
    <source>
        <dbReference type="ARBA" id="ARBA00023239"/>
    </source>
</evidence>
<dbReference type="InterPro" id="IPR015421">
    <property type="entry name" value="PyrdxlP-dep_Trfase_major"/>
</dbReference>
<evidence type="ECO:0000259" key="10">
    <source>
        <dbReference type="Pfam" id="PF00155"/>
    </source>
</evidence>
<evidence type="ECO:0000256" key="8">
    <source>
        <dbReference type="ARBA" id="ARBA00029996"/>
    </source>
</evidence>
<dbReference type="PROSITE" id="PS00105">
    <property type="entry name" value="AA_TRANSFER_CLASS_1"/>
    <property type="match status" value="1"/>
</dbReference>
<evidence type="ECO:0000313" key="12">
    <source>
        <dbReference type="Proteomes" id="UP000251213"/>
    </source>
</evidence>
<organism evidence="11 12">
    <name type="scientific">Thermoflavimicrobium daqui</name>
    <dbReference type="NCBI Taxonomy" id="2137476"/>
    <lineage>
        <taxon>Bacteria</taxon>
        <taxon>Bacillati</taxon>
        <taxon>Bacillota</taxon>
        <taxon>Bacilli</taxon>
        <taxon>Bacillales</taxon>
        <taxon>Thermoactinomycetaceae</taxon>
        <taxon>Thermoflavimicrobium</taxon>
    </lineage>
</organism>
<accession>A0A364K5N0</accession>
<dbReference type="Proteomes" id="UP000251213">
    <property type="component" value="Unassembled WGS sequence"/>
</dbReference>
<reference evidence="11 12" key="2">
    <citation type="submission" date="2018-06" db="EMBL/GenBank/DDBJ databases">
        <authorList>
            <person name="Zhirakovskaya E."/>
        </authorList>
    </citation>
    <scope>NUCLEOTIDE SEQUENCE [LARGE SCALE GENOMIC DNA]</scope>
    <source>
        <strain evidence="11 12">FBKL4.011</strain>
    </source>
</reference>
<proteinExistence type="predicted"/>
<comment type="pathway">
    <text evidence="3">Cofactor biosynthesis; adenosylcobalamin biosynthesis.</text>
</comment>
<keyword evidence="7" id="KW-0456">Lyase</keyword>
<comment type="function">
    <text evidence="2">Decarboxylates L-threonine-O-3-phosphate to yield (R)-1-amino-2-propanol O-2-phosphate, the precursor for the linkage between the nucleotide loop and the corrin ring in cobalamin.</text>
</comment>
<dbReference type="InterPro" id="IPR015422">
    <property type="entry name" value="PyrdxlP-dep_Trfase_small"/>
</dbReference>
<dbReference type="CDD" id="cd00609">
    <property type="entry name" value="AAT_like"/>
    <property type="match status" value="1"/>
</dbReference>
<dbReference type="NCBIfam" id="TIGR01140">
    <property type="entry name" value="L_thr_O3P_dcar"/>
    <property type="match status" value="1"/>
</dbReference>
<dbReference type="GO" id="GO:0009236">
    <property type="term" value="P:cobalamin biosynthetic process"/>
    <property type="evidence" value="ECO:0007669"/>
    <property type="project" value="UniProtKB-UniPathway"/>
</dbReference>
<evidence type="ECO:0000256" key="6">
    <source>
        <dbReference type="ARBA" id="ARBA00022898"/>
    </source>
</evidence>
<evidence type="ECO:0000256" key="5">
    <source>
        <dbReference type="ARBA" id="ARBA00022573"/>
    </source>
</evidence>
<dbReference type="SUPFAM" id="SSF53383">
    <property type="entry name" value="PLP-dependent transferases"/>
    <property type="match status" value="1"/>
</dbReference>
<gene>
    <name evidence="11" type="ORF">DL897_05950</name>
</gene>
<comment type="cofactor">
    <cofactor evidence="1">
        <name>pyridoxal 5'-phosphate</name>
        <dbReference type="ChEBI" id="CHEBI:597326"/>
    </cofactor>
</comment>
<dbReference type="PANTHER" id="PTHR42885:SF1">
    <property type="entry name" value="THREONINE-PHOSPHATE DECARBOXYLASE"/>
    <property type="match status" value="1"/>
</dbReference>
<keyword evidence="12" id="KW-1185">Reference proteome</keyword>
<reference evidence="11 12" key="1">
    <citation type="submission" date="2018-06" db="EMBL/GenBank/DDBJ databases">
        <title>Thermoflavimicrobium daqus sp. nov., a thermophilic microbe isolated from Moutai-flavour Daqu.</title>
        <authorList>
            <person name="Wang X."/>
            <person name="Zhou H."/>
        </authorList>
    </citation>
    <scope>NUCLEOTIDE SEQUENCE [LARGE SCALE GENOMIC DNA]</scope>
    <source>
        <strain evidence="11 12">FBKL4.011</strain>
    </source>
</reference>
<dbReference type="InterPro" id="IPR004838">
    <property type="entry name" value="NHTrfase_class1_PyrdxlP-BS"/>
</dbReference>
<protein>
    <recommendedName>
        <fullName evidence="4">threonine-phosphate decarboxylase</fullName>
        <ecNumber evidence="4">4.1.1.81</ecNumber>
    </recommendedName>
    <alternativeName>
        <fullName evidence="8">L-threonine-O-3-phosphate decarboxylase</fullName>
    </alternativeName>
</protein>
<dbReference type="Gene3D" id="3.90.1150.10">
    <property type="entry name" value="Aspartate Aminotransferase, domain 1"/>
    <property type="match status" value="1"/>
</dbReference>
<keyword evidence="5" id="KW-0169">Cobalamin biosynthesis</keyword>
<dbReference type="Gene3D" id="3.40.640.10">
    <property type="entry name" value="Type I PLP-dependent aspartate aminotransferase-like (Major domain)"/>
    <property type="match status" value="1"/>
</dbReference>
<dbReference type="InterPro" id="IPR015424">
    <property type="entry name" value="PyrdxlP-dep_Trfase"/>
</dbReference>
<dbReference type="RefSeq" id="WP_113658233.1">
    <property type="nucleotide sequence ID" value="NZ_KZ845665.1"/>
</dbReference>
<dbReference type="UniPathway" id="UPA00148"/>
<evidence type="ECO:0000256" key="1">
    <source>
        <dbReference type="ARBA" id="ARBA00001933"/>
    </source>
</evidence>
<dbReference type="GO" id="GO:0048472">
    <property type="term" value="F:threonine-phosphate decarboxylase activity"/>
    <property type="evidence" value="ECO:0007669"/>
    <property type="project" value="UniProtKB-EC"/>
</dbReference>
<dbReference type="Pfam" id="PF00155">
    <property type="entry name" value="Aminotran_1_2"/>
    <property type="match status" value="1"/>
</dbReference>
<feature type="domain" description="Aminotransferase class I/classII large" evidence="10">
    <location>
        <begin position="26"/>
        <end position="365"/>
    </location>
</feature>
<dbReference type="EMBL" id="QJKK01000003">
    <property type="protein sequence ID" value="RAL25619.1"/>
    <property type="molecule type" value="Genomic_DNA"/>
</dbReference>
<name>A0A364K5N0_9BACL</name>
<dbReference type="GO" id="GO:0030170">
    <property type="term" value="F:pyridoxal phosphate binding"/>
    <property type="evidence" value="ECO:0007669"/>
    <property type="project" value="InterPro"/>
</dbReference>
<dbReference type="InterPro" id="IPR004839">
    <property type="entry name" value="Aminotransferase_I/II_large"/>
</dbReference>
<evidence type="ECO:0000256" key="4">
    <source>
        <dbReference type="ARBA" id="ARBA00012285"/>
    </source>
</evidence>
<evidence type="ECO:0000256" key="3">
    <source>
        <dbReference type="ARBA" id="ARBA00004953"/>
    </source>
</evidence>
<sequence>MAELERFGHGGDLVTAAELFGVRQDEIMDLSANIYPFGPPHAVVEHLKAILSEQGLPRLVNYPDPDTRQLRKAIAKHHQIDEEWIMVGNGGAELIDLVIQVFAPSQVGVLEPAFSEYASSATKRNISVQSVTGMWERGFIPKPDDVDQLIHTCQIVFVGFPNNPTGHLLPISWMKRWAQLAADQQTWLVIDEAFIDFVIDENKYSFIQWLNQYPTTLVMRSMTKFFALPGLRLGYLVGNPNILRLMKKQQVPWSVNMLAQEAGIIAMSKGVYEGHAAKVHQWLHEEKEKLWKKLNQFSMLEVFPSEVNYFLIRFKNHAYTSQWLQKQLGKKGILIRDCAIYQGLDSRYFRIAIKSPMQNQTLIQTLQEVLLQ</sequence>
<comment type="catalytic activity">
    <reaction evidence="9">
        <text>O-phospho-L-threonine + H(+) = (R)-1-aminopropan-2-yl phosphate + CO2</text>
        <dbReference type="Rhea" id="RHEA:11492"/>
        <dbReference type="ChEBI" id="CHEBI:15378"/>
        <dbReference type="ChEBI" id="CHEBI:16526"/>
        <dbReference type="ChEBI" id="CHEBI:58563"/>
        <dbReference type="ChEBI" id="CHEBI:58675"/>
        <dbReference type="EC" id="4.1.1.81"/>
    </reaction>
</comment>
<evidence type="ECO:0000313" key="11">
    <source>
        <dbReference type="EMBL" id="RAL25619.1"/>
    </source>
</evidence>
<evidence type="ECO:0000256" key="2">
    <source>
        <dbReference type="ARBA" id="ARBA00003444"/>
    </source>
</evidence>
<dbReference type="PANTHER" id="PTHR42885">
    <property type="entry name" value="HISTIDINOL-PHOSPHATE AMINOTRANSFERASE-RELATED"/>
    <property type="match status" value="1"/>
</dbReference>
<dbReference type="EC" id="4.1.1.81" evidence="4"/>